<evidence type="ECO:0000256" key="1">
    <source>
        <dbReference type="ARBA" id="ARBA00009986"/>
    </source>
</evidence>
<dbReference type="Pfam" id="PF00171">
    <property type="entry name" value="Aldedh"/>
    <property type="match status" value="1"/>
</dbReference>
<dbReference type="PANTHER" id="PTHR43570">
    <property type="entry name" value="ALDEHYDE DEHYDROGENASE"/>
    <property type="match status" value="1"/>
</dbReference>
<evidence type="ECO:0000313" key="10">
    <source>
        <dbReference type="Proteomes" id="UP000230914"/>
    </source>
</evidence>
<sequence length="465" mass="49863">MLAPDVLASISASCDAVRAGATAGTLSSIHRRRDQLTRLRDLLVHHTDDLARALRADLGKSAHEAYTTEIGFTISEIDYALKHLKAWTSPRKVKLPTHQRPGTGQILPRPLGTVLIIAPWNYPVQLVLAPLIPALAAGNTAVIKPSEVAPATAALIAQLIPEYLDSDVVKVVTGGVAETTELLSKPWDHIFYTGNPTVGKIVLKAAAEHLTPVTLELGGKSPAIVTRSANVAVAARRIAWGKFLNAGQTCVAPDYVLVDAEVADEFEAALVESVKRFYGDDPAQSNDYSRIINTRHHDRLMALLDGEGYDEVLTGGTGSRAELYIAPTILGGVSPEAQVMADEIFGPILPVIRVDSADEAVEFVNARPHPLAMYPFTEDVDEATAIIEATLAGGVVVNHTLFHLTVPTMPFGGVGTSGMGSYHGEAGFNTFSHDQPVLRRPTSPDLSLAYPPYTKMGRAILRKLF</sequence>
<dbReference type="Proteomes" id="UP000230914">
    <property type="component" value="Unassembled WGS sequence"/>
</dbReference>
<name>A0A2G6K7S6_9ACTN</name>
<dbReference type="InterPro" id="IPR012394">
    <property type="entry name" value="Aldehyde_DH_NAD(P)"/>
</dbReference>
<feature type="active site" evidence="5">
    <location>
        <position position="250"/>
    </location>
</feature>
<dbReference type="PROSITE" id="PS00687">
    <property type="entry name" value="ALDEHYDE_DEHYDR_GLU"/>
    <property type="match status" value="1"/>
</dbReference>
<dbReference type="Gene3D" id="3.40.605.10">
    <property type="entry name" value="Aldehyde Dehydrogenase, Chain A, domain 1"/>
    <property type="match status" value="1"/>
</dbReference>
<dbReference type="PIRSF" id="PIRSF036492">
    <property type="entry name" value="ALDH"/>
    <property type="match status" value="1"/>
</dbReference>
<dbReference type="GO" id="GO:0006081">
    <property type="term" value="P:aldehyde metabolic process"/>
    <property type="evidence" value="ECO:0007669"/>
    <property type="project" value="InterPro"/>
</dbReference>
<reference evidence="9 10" key="1">
    <citation type="submission" date="2017-10" db="EMBL/GenBank/DDBJ databases">
        <title>Novel microbial diversity and functional potential in the marine mammal oral microbiome.</title>
        <authorList>
            <person name="Dudek N.K."/>
            <person name="Sun C.L."/>
            <person name="Burstein D."/>
            <person name="Kantor R.S."/>
            <person name="Aliaga Goltsman D.S."/>
            <person name="Bik E.M."/>
            <person name="Thomas B.C."/>
            <person name="Banfield J.F."/>
            <person name="Relman D.A."/>
        </authorList>
    </citation>
    <scope>NUCLEOTIDE SEQUENCE [LARGE SCALE GENOMIC DNA]</scope>
    <source>
        <strain evidence="9">DOLJORAL78_61_10</strain>
    </source>
</reference>
<evidence type="ECO:0000259" key="8">
    <source>
        <dbReference type="Pfam" id="PF00171"/>
    </source>
</evidence>
<accession>A0A2G6K7S6</accession>
<dbReference type="PROSITE" id="PS00070">
    <property type="entry name" value="ALDEHYDE_DEHYDR_CYS"/>
    <property type="match status" value="1"/>
</dbReference>
<dbReference type="FunFam" id="3.40.309.10:FF:000003">
    <property type="entry name" value="Aldehyde dehydrogenase"/>
    <property type="match status" value="1"/>
</dbReference>
<feature type="domain" description="Aldehyde dehydrogenase" evidence="8">
    <location>
        <begin position="15"/>
        <end position="433"/>
    </location>
</feature>
<dbReference type="SUPFAM" id="SSF53720">
    <property type="entry name" value="ALDH-like"/>
    <property type="match status" value="1"/>
</dbReference>
<dbReference type="FunFam" id="3.40.605.10:FF:000004">
    <property type="entry name" value="Aldehyde dehydrogenase"/>
    <property type="match status" value="1"/>
</dbReference>
<dbReference type="GO" id="GO:0005737">
    <property type="term" value="C:cytoplasm"/>
    <property type="evidence" value="ECO:0007669"/>
    <property type="project" value="TreeGrafter"/>
</dbReference>
<dbReference type="GO" id="GO:0004029">
    <property type="term" value="F:aldehyde dehydrogenase (NAD+) activity"/>
    <property type="evidence" value="ECO:0007669"/>
    <property type="project" value="TreeGrafter"/>
</dbReference>
<dbReference type="AlphaFoldDB" id="A0A2G6K7S6"/>
<dbReference type="InterPro" id="IPR016162">
    <property type="entry name" value="Ald_DH_N"/>
</dbReference>
<dbReference type="EMBL" id="PDSL01000066">
    <property type="protein sequence ID" value="PIE31768.1"/>
    <property type="molecule type" value="Genomic_DNA"/>
</dbReference>
<dbReference type="InterPro" id="IPR015590">
    <property type="entry name" value="Aldehyde_DH_dom"/>
</dbReference>
<dbReference type="CDD" id="cd07087">
    <property type="entry name" value="ALDH_F3-13-14_CALDH-like"/>
    <property type="match status" value="1"/>
</dbReference>
<dbReference type="InterPro" id="IPR029510">
    <property type="entry name" value="Ald_DH_CS_GLU"/>
</dbReference>
<protein>
    <recommendedName>
        <fullName evidence="4">Aldehyde dehydrogenase</fullName>
    </recommendedName>
</protein>
<dbReference type="InterPro" id="IPR016163">
    <property type="entry name" value="Ald_DH_C"/>
</dbReference>
<feature type="active site" evidence="5 6">
    <location>
        <position position="216"/>
    </location>
</feature>
<evidence type="ECO:0000256" key="2">
    <source>
        <dbReference type="ARBA" id="ARBA00023002"/>
    </source>
</evidence>
<evidence type="ECO:0000256" key="7">
    <source>
        <dbReference type="RuleBase" id="RU003345"/>
    </source>
</evidence>
<comment type="caution">
    <text evidence="9">The sequence shown here is derived from an EMBL/GenBank/DDBJ whole genome shotgun (WGS) entry which is preliminary data.</text>
</comment>
<proteinExistence type="inferred from homology"/>
<comment type="similarity">
    <text evidence="1 4 7">Belongs to the aldehyde dehydrogenase family.</text>
</comment>
<dbReference type="PANTHER" id="PTHR43570:SF16">
    <property type="entry name" value="ALDEHYDE DEHYDROGENASE TYPE III, ISOFORM Q"/>
    <property type="match status" value="1"/>
</dbReference>
<evidence type="ECO:0000256" key="3">
    <source>
        <dbReference type="ARBA" id="ARBA00023027"/>
    </source>
</evidence>
<keyword evidence="3" id="KW-0520">NAD</keyword>
<keyword evidence="2 4" id="KW-0560">Oxidoreductase</keyword>
<gene>
    <name evidence="9" type="ORF">CSA55_04915</name>
</gene>
<organism evidence="9 10">
    <name type="scientific">Ilumatobacter coccineus</name>
    <dbReference type="NCBI Taxonomy" id="467094"/>
    <lineage>
        <taxon>Bacteria</taxon>
        <taxon>Bacillati</taxon>
        <taxon>Actinomycetota</taxon>
        <taxon>Acidimicrobiia</taxon>
        <taxon>Acidimicrobiales</taxon>
        <taxon>Ilumatobacteraceae</taxon>
        <taxon>Ilumatobacter</taxon>
    </lineage>
</organism>
<evidence type="ECO:0000256" key="4">
    <source>
        <dbReference type="PIRNR" id="PIRNR036492"/>
    </source>
</evidence>
<dbReference type="InterPro" id="IPR016161">
    <property type="entry name" value="Ald_DH/histidinol_DH"/>
</dbReference>
<evidence type="ECO:0000256" key="6">
    <source>
        <dbReference type="PROSITE-ProRule" id="PRU10007"/>
    </source>
</evidence>
<dbReference type="Gene3D" id="3.40.309.10">
    <property type="entry name" value="Aldehyde Dehydrogenase, Chain A, domain 2"/>
    <property type="match status" value="1"/>
</dbReference>
<evidence type="ECO:0000256" key="5">
    <source>
        <dbReference type="PIRSR" id="PIRSR036492-1"/>
    </source>
</evidence>
<dbReference type="InterPro" id="IPR016160">
    <property type="entry name" value="Ald_DH_CS_CYS"/>
</dbReference>
<evidence type="ECO:0000313" key="9">
    <source>
        <dbReference type="EMBL" id="PIE31768.1"/>
    </source>
</evidence>